<evidence type="ECO:0000256" key="5">
    <source>
        <dbReference type="ARBA" id="ARBA00023136"/>
    </source>
</evidence>
<dbReference type="SUPFAM" id="SSF48452">
    <property type="entry name" value="TPR-like"/>
    <property type="match status" value="1"/>
</dbReference>
<evidence type="ECO:0000313" key="14">
    <source>
        <dbReference type="Proteomes" id="UP001252207"/>
    </source>
</evidence>
<feature type="domain" description="Surface lipoprotein assembly modifier C-terminal" evidence="9">
    <location>
        <begin position="198"/>
        <end position="484"/>
    </location>
</feature>
<proteinExistence type="inferred from homology"/>
<dbReference type="InterPro" id="IPR057556">
    <property type="entry name" value="TPR_Slam"/>
</dbReference>
<dbReference type="GO" id="GO:0009279">
    <property type="term" value="C:cell outer membrane"/>
    <property type="evidence" value="ECO:0007669"/>
    <property type="project" value="UniProtKB-SubCell"/>
</dbReference>
<evidence type="ECO:0000259" key="10">
    <source>
        <dbReference type="Pfam" id="PF24575"/>
    </source>
</evidence>
<feature type="signal peptide" evidence="8">
    <location>
        <begin position="1"/>
        <end position="21"/>
    </location>
</feature>
<keyword evidence="2" id="KW-1134">Transmembrane beta strand</keyword>
<organism evidence="11 13">
    <name type="scientific">Providencia huaxiensis</name>
    <dbReference type="NCBI Taxonomy" id="2027290"/>
    <lineage>
        <taxon>Bacteria</taxon>
        <taxon>Pseudomonadati</taxon>
        <taxon>Pseudomonadota</taxon>
        <taxon>Gammaproteobacteria</taxon>
        <taxon>Enterobacterales</taxon>
        <taxon>Morganellaceae</taxon>
        <taxon>Providencia</taxon>
    </lineage>
</organism>
<dbReference type="GeneID" id="89489231"/>
<comment type="similarity">
    <text evidence="7">Belongs to the Slam family.</text>
</comment>
<dbReference type="Gene3D" id="1.25.40.10">
    <property type="entry name" value="Tetratricopeptide repeat domain"/>
    <property type="match status" value="1"/>
</dbReference>
<evidence type="ECO:0000256" key="2">
    <source>
        <dbReference type="ARBA" id="ARBA00022452"/>
    </source>
</evidence>
<evidence type="ECO:0000313" key="11">
    <source>
        <dbReference type="EMBL" id="MBQ0269007.1"/>
    </source>
</evidence>
<evidence type="ECO:0000313" key="13">
    <source>
        <dbReference type="Proteomes" id="UP000674270"/>
    </source>
</evidence>
<dbReference type="Proteomes" id="UP000674270">
    <property type="component" value="Unassembled WGS sequence"/>
</dbReference>
<dbReference type="OrthoDB" id="7525402at2"/>
<reference evidence="11" key="1">
    <citation type="submission" date="2021-03" db="EMBL/GenBank/DDBJ databases">
        <authorList>
            <person name="Stanton E."/>
        </authorList>
    </citation>
    <scope>NUCLEOTIDE SEQUENCE</scope>
    <source>
        <strain evidence="11">2020EL-00113</strain>
    </source>
</reference>
<reference evidence="12 14" key="2">
    <citation type="submission" date="2022-06" db="EMBL/GenBank/DDBJ databases">
        <title>Chromosome and plasmid sequencings of Enterobacteriales species co-exiting double carbapenemases.</title>
        <authorList>
            <person name="Fu Y."/>
        </authorList>
    </citation>
    <scope>NUCLEOTIDE SEQUENCE [LARGE SCALE GENOMIC DNA]</scope>
    <source>
        <strain evidence="12 14">21030615019</strain>
    </source>
</reference>
<name>A0A345M2A2_9GAMM</name>
<dbReference type="EMBL" id="JAGKLY010000004">
    <property type="protein sequence ID" value="MBQ0269007.1"/>
    <property type="molecule type" value="Genomic_DNA"/>
</dbReference>
<evidence type="ECO:0000256" key="3">
    <source>
        <dbReference type="ARBA" id="ARBA00022692"/>
    </source>
</evidence>
<accession>A0A345M2A2</accession>
<evidence type="ECO:0000259" key="9">
    <source>
        <dbReference type="Pfam" id="PF04575"/>
    </source>
</evidence>
<dbReference type="InterPro" id="IPR007655">
    <property type="entry name" value="Slam_C"/>
</dbReference>
<evidence type="ECO:0000256" key="1">
    <source>
        <dbReference type="ARBA" id="ARBA00004571"/>
    </source>
</evidence>
<feature type="domain" description="Surface lipoprotein assembly modifier N-terminal TPR repeats region" evidence="10">
    <location>
        <begin position="67"/>
        <end position="162"/>
    </location>
</feature>
<evidence type="ECO:0000256" key="7">
    <source>
        <dbReference type="ARBA" id="ARBA00023609"/>
    </source>
</evidence>
<dbReference type="Pfam" id="PF04575">
    <property type="entry name" value="SlipAM"/>
    <property type="match status" value="1"/>
</dbReference>
<feature type="chain" id="PRO_5044584444" evidence="8">
    <location>
        <begin position="22"/>
        <end position="484"/>
    </location>
</feature>
<dbReference type="Proteomes" id="UP001252207">
    <property type="component" value="Unassembled WGS sequence"/>
</dbReference>
<dbReference type="Pfam" id="PF24575">
    <property type="entry name" value="TPR_Slam"/>
    <property type="match status" value="1"/>
</dbReference>
<sequence length="484" mass="55043">MQYLLLTLAIMVTMVAPSAFSTSLDTDREQLLWQKDKQNYRDKSAVVPHKDQLLLPDDLSIKLNGENYTLKNNAQDLGQAIYLAINHRQFQDVQRLLPRYQQLTDADPLLILFAKAEIAKTQNHYPEAIAHYQQILALSPKFLRIKLELARAYFDDNQNKESLALFQNLINDETLALPASVKQTIQQFISAIENRTAWSGSLSFGYKNNSNINQVPDKNKIWEVPGGTLKMDNPIASSGLTYDASLSKIIPISGHHSLQIKGTSYGDRYPHYAEFSENTTSLAALYRFNDANTTVAVGPLVELKTVNEKRRYLGIGGKIEADYQFSPNMILSMSADHQQLHYQKPYDSADGNRSSLHLTGVYGITPDTSLFLGADATRLTTEVRSDDYDQLGVRGGFYTVITPDVHLLALATYRESQFQAFNYLLNVKRHDREAMYFARLNFPNYSFFTFTPYTSYRFRDNRSSADGIYSYHQHEISIGLETRF</sequence>
<evidence type="ECO:0000313" key="12">
    <source>
        <dbReference type="EMBL" id="MDT0132852.1"/>
    </source>
</evidence>
<keyword evidence="14" id="KW-1185">Reference proteome</keyword>
<evidence type="ECO:0000256" key="4">
    <source>
        <dbReference type="ARBA" id="ARBA00022729"/>
    </source>
</evidence>
<keyword evidence="6" id="KW-0998">Cell outer membrane</keyword>
<protein>
    <submittedName>
        <fullName evidence="11">DUF560 domain-containing protein</fullName>
    </submittedName>
    <submittedName>
        <fullName evidence="12">Surface lipoprotein assembly modifier</fullName>
    </submittedName>
</protein>
<dbReference type="RefSeq" id="WP_102140016.1">
    <property type="nucleotide sequence ID" value="NZ_CP031123.2"/>
</dbReference>
<dbReference type="KEGG" id="prq:CYG50_22010"/>
<comment type="subcellular location">
    <subcellularLocation>
        <location evidence="1">Cell outer membrane</location>
        <topology evidence="1">Multi-pass membrane protein</topology>
    </subcellularLocation>
</comment>
<evidence type="ECO:0000256" key="6">
    <source>
        <dbReference type="ARBA" id="ARBA00023237"/>
    </source>
</evidence>
<dbReference type="EMBL" id="JANAVW010000001">
    <property type="protein sequence ID" value="MDT0132852.1"/>
    <property type="molecule type" value="Genomic_DNA"/>
</dbReference>
<comment type="caution">
    <text evidence="11">The sequence shown here is derived from an EMBL/GenBank/DDBJ whole genome shotgun (WGS) entry which is preliminary data.</text>
</comment>
<dbReference type="AlphaFoldDB" id="A0A345M2A2"/>
<keyword evidence="4 8" id="KW-0732">Signal</keyword>
<evidence type="ECO:0000256" key="8">
    <source>
        <dbReference type="SAM" id="SignalP"/>
    </source>
</evidence>
<keyword evidence="3" id="KW-0812">Transmembrane</keyword>
<keyword evidence="5" id="KW-0472">Membrane</keyword>
<keyword evidence="12" id="KW-0449">Lipoprotein</keyword>
<dbReference type="InterPro" id="IPR011990">
    <property type="entry name" value="TPR-like_helical_dom_sf"/>
</dbReference>
<gene>
    <name evidence="11" type="ORF">J7T18_11935</name>
    <name evidence="12" type="ORF">NLX89_05790</name>
</gene>